<feature type="compositionally biased region" description="Basic and acidic residues" evidence="1">
    <location>
        <begin position="221"/>
        <end position="233"/>
    </location>
</feature>
<evidence type="ECO:0000313" key="2">
    <source>
        <dbReference type="EMBL" id="PYE84596.1"/>
    </source>
</evidence>
<accession>A0A318SW59</accession>
<keyword evidence="3" id="KW-1185">Reference proteome</keyword>
<comment type="caution">
    <text evidence="2">The sequence shown here is derived from an EMBL/GenBank/DDBJ whole genome shotgun (WGS) entry which is preliminary data.</text>
</comment>
<sequence length="233" mass="23802">MAIAEWLECFDDSPEPLARVDPEGPGEDWLEGHAAGVEAGRAAAAAEQAALTERLVQTLDDMGFGYAEARAHLLAALRPLFAALSESLVPGLAAQGLALRLAERLAEAAEADAGLPVTLRVAPTETEAFEQVASSAPLPLRLQPDPVLEPGQLVLERGGSATMLDALSLVEELRGALDALAAGTSGAPGEEAGPSGAAQPGGAVPEAEATPGAAFSAEDPLAQHRAERSERHG</sequence>
<feature type="compositionally biased region" description="Low complexity" evidence="1">
    <location>
        <begin position="185"/>
        <end position="203"/>
    </location>
</feature>
<dbReference type="RefSeq" id="WP_110813677.1">
    <property type="nucleotide sequence ID" value="NZ_QJTE01000002.1"/>
</dbReference>
<evidence type="ECO:0000313" key="3">
    <source>
        <dbReference type="Proteomes" id="UP000248311"/>
    </source>
</evidence>
<reference evidence="2 3" key="1">
    <citation type="submission" date="2018-06" db="EMBL/GenBank/DDBJ databases">
        <title>Genomic Encyclopedia of Type Strains, Phase III (KMG-III): the genomes of soil and plant-associated and newly described type strains.</title>
        <authorList>
            <person name="Whitman W."/>
        </authorList>
    </citation>
    <scope>NUCLEOTIDE SEQUENCE [LARGE SCALE GENOMIC DNA]</scope>
    <source>
        <strain evidence="2 3">CECT 9025</strain>
    </source>
</reference>
<dbReference type="EMBL" id="QJTE01000002">
    <property type="protein sequence ID" value="PYE84596.1"/>
    <property type="molecule type" value="Genomic_DNA"/>
</dbReference>
<dbReference type="Proteomes" id="UP000248311">
    <property type="component" value="Unassembled WGS sequence"/>
</dbReference>
<evidence type="ECO:0000256" key="1">
    <source>
        <dbReference type="SAM" id="MobiDB-lite"/>
    </source>
</evidence>
<dbReference type="AlphaFoldDB" id="A0A318SW59"/>
<protein>
    <recommendedName>
        <fullName evidence="4">Flagellar assembly protein FliH</fullName>
    </recommendedName>
</protein>
<feature type="region of interest" description="Disordered" evidence="1">
    <location>
        <begin position="184"/>
        <end position="233"/>
    </location>
</feature>
<organism evidence="2 3">
    <name type="scientific">Pseudoroseicyclus aestuarii</name>
    <dbReference type="NCBI Taxonomy" id="1795041"/>
    <lineage>
        <taxon>Bacteria</taxon>
        <taxon>Pseudomonadati</taxon>
        <taxon>Pseudomonadota</taxon>
        <taxon>Alphaproteobacteria</taxon>
        <taxon>Rhodobacterales</taxon>
        <taxon>Paracoccaceae</taxon>
        <taxon>Pseudoroseicyclus</taxon>
    </lineage>
</organism>
<gene>
    <name evidence="2" type="ORF">DFP88_102397</name>
</gene>
<proteinExistence type="predicted"/>
<name>A0A318SW59_9RHOB</name>
<evidence type="ECO:0008006" key="4">
    <source>
        <dbReference type="Google" id="ProtNLM"/>
    </source>
</evidence>